<reference evidence="10" key="2">
    <citation type="submission" date="2021-04" db="EMBL/GenBank/DDBJ databases">
        <authorList>
            <person name="Gilroy R."/>
        </authorList>
    </citation>
    <scope>NUCLEOTIDE SEQUENCE</scope>
    <source>
        <strain evidence="10">CHK179-7159</strain>
    </source>
</reference>
<evidence type="ECO:0000256" key="7">
    <source>
        <dbReference type="ARBA" id="ARBA00023136"/>
    </source>
</evidence>
<evidence type="ECO:0000256" key="5">
    <source>
        <dbReference type="ARBA" id="ARBA00022692"/>
    </source>
</evidence>
<comment type="subcellular location">
    <subcellularLocation>
        <location evidence="1">Cell membrane</location>
        <topology evidence="1">Multi-pass membrane protein</topology>
    </subcellularLocation>
</comment>
<keyword evidence="3" id="KW-1003">Cell membrane</keyword>
<evidence type="ECO:0000256" key="6">
    <source>
        <dbReference type="ARBA" id="ARBA00022989"/>
    </source>
</evidence>
<evidence type="ECO:0000256" key="1">
    <source>
        <dbReference type="ARBA" id="ARBA00004651"/>
    </source>
</evidence>
<evidence type="ECO:0000313" key="10">
    <source>
        <dbReference type="EMBL" id="HJA93558.1"/>
    </source>
</evidence>
<evidence type="ECO:0000256" key="4">
    <source>
        <dbReference type="ARBA" id="ARBA00022597"/>
    </source>
</evidence>
<dbReference type="Pfam" id="PF13303">
    <property type="entry name" value="PTS_EIIC_2"/>
    <property type="match status" value="1"/>
</dbReference>
<feature type="domain" description="Phosphotransferase system EIIC" evidence="9">
    <location>
        <begin position="15"/>
        <end position="353"/>
    </location>
</feature>
<reference evidence="10" key="1">
    <citation type="journal article" date="2021" name="PeerJ">
        <title>Extensive microbial diversity within the chicken gut microbiome revealed by metagenomics and culture.</title>
        <authorList>
            <person name="Gilroy R."/>
            <person name="Ravi A."/>
            <person name="Getino M."/>
            <person name="Pursley I."/>
            <person name="Horton D.L."/>
            <person name="Alikhan N.F."/>
            <person name="Baker D."/>
            <person name="Gharbi K."/>
            <person name="Hall N."/>
            <person name="Watson M."/>
            <person name="Adriaenssens E.M."/>
            <person name="Foster-Nyarko E."/>
            <person name="Jarju S."/>
            <person name="Secka A."/>
            <person name="Antonio M."/>
            <person name="Oren A."/>
            <person name="Chaudhuri R.R."/>
            <person name="La Ragione R."/>
            <person name="Hildebrand F."/>
            <person name="Pallen M.J."/>
        </authorList>
    </citation>
    <scope>NUCLEOTIDE SEQUENCE</scope>
    <source>
        <strain evidence="10">CHK179-7159</strain>
    </source>
</reference>
<feature type="transmembrane region" description="Helical" evidence="8">
    <location>
        <begin position="261"/>
        <end position="283"/>
    </location>
</feature>
<organism evidence="10 11">
    <name type="scientific">Candidatus Eisenbergiella merdipullorum</name>
    <dbReference type="NCBI Taxonomy" id="2838553"/>
    <lineage>
        <taxon>Bacteria</taxon>
        <taxon>Bacillati</taxon>
        <taxon>Bacillota</taxon>
        <taxon>Clostridia</taxon>
        <taxon>Lachnospirales</taxon>
        <taxon>Lachnospiraceae</taxon>
        <taxon>Eisenbergiella</taxon>
    </lineage>
</organism>
<feature type="transmembrane region" description="Helical" evidence="8">
    <location>
        <begin position="136"/>
        <end position="160"/>
    </location>
</feature>
<dbReference type="InterPro" id="IPR003352">
    <property type="entry name" value="PTS_EIIC"/>
</dbReference>
<dbReference type="GO" id="GO:0008982">
    <property type="term" value="F:protein-N(PI)-phosphohistidine-sugar phosphotransferase activity"/>
    <property type="evidence" value="ECO:0007669"/>
    <property type="project" value="InterPro"/>
</dbReference>
<feature type="transmembrane region" description="Helical" evidence="8">
    <location>
        <begin position="103"/>
        <end position="124"/>
    </location>
</feature>
<comment type="caution">
    <text evidence="10">The sequence shown here is derived from an EMBL/GenBank/DDBJ whole genome shotgun (WGS) entry which is preliminary data.</text>
</comment>
<feature type="transmembrane region" description="Helical" evidence="8">
    <location>
        <begin position="180"/>
        <end position="203"/>
    </location>
</feature>
<dbReference type="GO" id="GO:0005886">
    <property type="term" value="C:plasma membrane"/>
    <property type="evidence" value="ECO:0007669"/>
    <property type="project" value="UniProtKB-SubCell"/>
</dbReference>
<evidence type="ECO:0000313" key="11">
    <source>
        <dbReference type="Proteomes" id="UP000886858"/>
    </source>
</evidence>
<proteinExistence type="predicted"/>
<feature type="transmembrane region" description="Helical" evidence="8">
    <location>
        <begin position="75"/>
        <end position="91"/>
    </location>
</feature>
<protein>
    <submittedName>
        <fullName evidence="10">PTS sugar transporter subunit IIC</fullName>
    </submittedName>
</protein>
<dbReference type="GO" id="GO:0009401">
    <property type="term" value="P:phosphoenolpyruvate-dependent sugar phosphotransferase system"/>
    <property type="evidence" value="ECO:0007669"/>
    <property type="project" value="InterPro"/>
</dbReference>
<keyword evidence="5 8" id="KW-0812">Transmembrane</keyword>
<sequence>MEKVKKLCNRIFIEGLSGMAQGLFATLLVGTILEQIGGLIGGTAGGYLIVIATVAKKLTGAGIGMGVAARFRQGALVSVSAAAAGMIGAYAKEITAGELLADGVFTLAGVGEPLGAFVAAYLAVELGGLVAGKTRVDILVTPITTLCVGAAAGLSVGVPISAFMTRIGELINWGAVQQPFWAGIIVSVLMGIALTLPISSAAIGISLNLSGIAAGAAAVGCASNMIGFAVASFRENGIGGLAAQGLGTSMLQMPNIIRRPVIWLPAIITSAILGPISTCLLAMPNNATGSGMGTCGLVGQIMAFQTMTQDGYSVPYALILILFMHILLPGLLSFVISEFMRKRGWIRQGDMKLDI</sequence>
<evidence type="ECO:0000256" key="2">
    <source>
        <dbReference type="ARBA" id="ARBA00022448"/>
    </source>
</evidence>
<keyword evidence="7 8" id="KW-0472">Membrane</keyword>
<keyword evidence="6 8" id="KW-1133">Transmembrane helix</keyword>
<evidence type="ECO:0000259" key="9">
    <source>
        <dbReference type="Pfam" id="PF13303"/>
    </source>
</evidence>
<evidence type="ECO:0000256" key="3">
    <source>
        <dbReference type="ARBA" id="ARBA00022475"/>
    </source>
</evidence>
<name>A0A9D2I8L5_9FIRM</name>
<evidence type="ECO:0000256" key="8">
    <source>
        <dbReference type="SAM" id="Phobius"/>
    </source>
</evidence>
<gene>
    <name evidence="10" type="ORF">H9717_10675</name>
</gene>
<accession>A0A9D2I8L5</accession>
<dbReference type="EMBL" id="DWYY01000115">
    <property type="protein sequence ID" value="HJA93558.1"/>
    <property type="molecule type" value="Genomic_DNA"/>
</dbReference>
<feature type="transmembrane region" description="Helical" evidence="8">
    <location>
        <begin position="316"/>
        <end position="337"/>
    </location>
</feature>
<dbReference type="AlphaFoldDB" id="A0A9D2I8L5"/>
<feature type="transmembrane region" description="Helical" evidence="8">
    <location>
        <begin position="36"/>
        <end position="55"/>
    </location>
</feature>
<keyword evidence="4 10" id="KW-0762">Sugar transport</keyword>
<dbReference type="Proteomes" id="UP000886858">
    <property type="component" value="Unassembled WGS sequence"/>
</dbReference>
<keyword evidence="2" id="KW-0813">Transport</keyword>
<feature type="transmembrane region" description="Helical" evidence="8">
    <location>
        <begin position="12"/>
        <end position="30"/>
    </location>
</feature>